<evidence type="ECO:0000256" key="2">
    <source>
        <dbReference type="ARBA" id="ARBA00023239"/>
    </source>
</evidence>
<dbReference type="InterPro" id="IPR029045">
    <property type="entry name" value="ClpP/crotonase-like_dom_sf"/>
</dbReference>
<sequence length="262" mass="28407">MQYVEIRREGRIAYVNFERPGPANALSLALMRELTEAARQFEDDHETSAVVLTGVGENFCLGFDLKDPALGKLRDASLSERRMAFQVGARMCRAWEDIPAFTICAIEGWCVGGGVALAVSTDLRVASEASMFYVPEVERGLNMSWGSVPRITNLIGPARAKRLIILAEKWSAGRAVDLGLIDEATRAGEALTTATALAERACDVPPVALRMCKQGINSYANALAHATTAHDHDQFTLAFDSEDAAEGIAAFVENRNPTFSGR</sequence>
<comment type="caution">
    <text evidence="3">The sequence shown here is derived from an EMBL/GenBank/DDBJ whole genome shotgun (WGS) entry which is preliminary data.</text>
</comment>
<evidence type="ECO:0000313" key="3">
    <source>
        <dbReference type="EMBL" id="MDQ2093894.1"/>
    </source>
</evidence>
<gene>
    <name evidence="3" type="ORF">NOI20_07205</name>
</gene>
<dbReference type="CDD" id="cd06558">
    <property type="entry name" value="crotonase-like"/>
    <property type="match status" value="1"/>
</dbReference>
<evidence type="ECO:0000313" key="4">
    <source>
        <dbReference type="Proteomes" id="UP001227162"/>
    </source>
</evidence>
<dbReference type="EMBL" id="JANFFA010000001">
    <property type="protein sequence ID" value="MDQ2093894.1"/>
    <property type="molecule type" value="Genomic_DNA"/>
</dbReference>
<dbReference type="GO" id="GO:0006635">
    <property type="term" value="P:fatty acid beta-oxidation"/>
    <property type="evidence" value="ECO:0007669"/>
    <property type="project" value="TreeGrafter"/>
</dbReference>
<dbReference type="PANTHER" id="PTHR11941:SF169">
    <property type="entry name" value="(7AS)-7A-METHYL-1,5-DIOXO-2,3,5,6,7,7A-HEXAHYDRO-1H-INDENE-CARBOXYL-COA HYDROLASE"/>
    <property type="match status" value="1"/>
</dbReference>
<accession>A0AAJ1X5R7</accession>
<keyword evidence="4" id="KW-1185">Reference proteome</keyword>
<name>A0AAJ1X5R7_9RHOB</name>
<dbReference type="RefSeq" id="WP_317625471.1">
    <property type="nucleotide sequence ID" value="NZ_JANFFA010000001.1"/>
</dbReference>
<reference evidence="3" key="2">
    <citation type="submission" date="2023-04" db="EMBL/GenBank/DDBJ databases">
        <title>'Rhodoalgimonas zhirmunskyi' gen. nov., isolated from a red alga.</title>
        <authorList>
            <person name="Nedashkovskaya O.I."/>
            <person name="Otstavnykh N.Y."/>
            <person name="Bystritskaya E.P."/>
            <person name="Balabanova L.A."/>
            <person name="Isaeva M.P."/>
        </authorList>
    </citation>
    <scope>NUCLEOTIDE SEQUENCE</scope>
    <source>
        <strain evidence="3">10Alg 79</strain>
    </source>
</reference>
<dbReference type="Proteomes" id="UP001227162">
    <property type="component" value="Unassembled WGS sequence"/>
</dbReference>
<dbReference type="Pfam" id="PF00378">
    <property type="entry name" value="ECH_1"/>
    <property type="match status" value="1"/>
</dbReference>
<organism evidence="3 4">
    <name type="scientific">Rhodalgimonas zhirmunskyi</name>
    <dbReference type="NCBI Taxonomy" id="2964767"/>
    <lineage>
        <taxon>Bacteria</taxon>
        <taxon>Pseudomonadati</taxon>
        <taxon>Pseudomonadota</taxon>
        <taxon>Alphaproteobacteria</taxon>
        <taxon>Rhodobacterales</taxon>
        <taxon>Roseobacteraceae</taxon>
        <taxon>Rhodalgimonas</taxon>
    </lineage>
</organism>
<dbReference type="PANTHER" id="PTHR11941">
    <property type="entry name" value="ENOYL-COA HYDRATASE-RELATED"/>
    <property type="match status" value="1"/>
</dbReference>
<dbReference type="InterPro" id="IPR001753">
    <property type="entry name" value="Enoyl-CoA_hydra/iso"/>
</dbReference>
<proteinExistence type="predicted"/>
<keyword evidence="1" id="KW-0443">Lipid metabolism</keyword>
<evidence type="ECO:0000256" key="1">
    <source>
        <dbReference type="ARBA" id="ARBA00023098"/>
    </source>
</evidence>
<keyword evidence="2" id="KW-0456">Lyase</keyword>
<dbReference type="GO" id="GO:0016829">
    <property type="term" value="F:lyase activity"/>
    <property type="evidence" value="ECO:0007669"/>
    <property type="project" value="UniProtKB-KW"/>
</dbReference>
<protein>
    <submittedName>
        <fullName evidence="3">Enoyl-CoA hydratase/isomerase family protein</fullName>
    </submittedName>
</protein>
<dbReference type="Gene3D" id="3.90.226.10">
    <property type="entry name" value="2-enoyl-CoA Hydratase, Chain A, domain 1"/>
    <property type="match status" value="1"/>
</dbReference>
<dbReference type="AlphaFoldDB" id="A0AAJ1X5R7"/>
<reference evidence="3" key="1">
    <citation type="submission" date="2022-07" db="EMBL/GenBank/DDBJ databases">
        <authorList>
            <person name="Otstavnykh N."/>
            <person name="Isaeva M."/>
            <person name="Bystritskaya E."/>
        </authorList>
    </citation>
    <scope>NUCLEOTIDE SEQUENCE</scope>
    <source>
        <strain evidence="3">10Alg 79</strain>
    </source>
</reference>
<dbReference type="SUPFAM" id="SSF52096">
    <property type="entry name" value="ClpP/crotonase"/>
    <property type="match status" value="1"/>
</dbReference>